<evidence type="ECO:0000256" key="4">
    <source>
        <dbReference type="ARBA" id="ARBA00023163"/>
    </source>
</evidence>
<evidence type="ECO:0000256" key="2">
    <source>
        <dbReference type="ARBA" id="ARBA00022840"/>
    </source>
</evidence>
<dbReference type="SMART" id="SM00382">
    <property type="entry name" value="AAA"/>
    <property type="match status" value="1"/>
</dbReference>
<dbReference type="RefSeq" id="WP_342883032.1">
    <property type="nucleotide sequence ID" value="NZ_JBBMQU010000001.1"/>
</dbReference>
<dbReference type="PROSITE" id="PS50110">
    <property type="entry name" value="RESPONSE_REGULATORY"/>
    <property type="match status" value="1"/>
</dbReference>
<dbReference type="Gene3D" id="3.40.50.300">
    <property type="entry name" value="P-loop containing nucleotide triphosphate hydrolases"/>
    <property type="match status" value="1"/>
</dbReference>
<proteinExistence type="predicted"/>
<feature type="domain" description="Sigma-54 factor interaction" evidence="6">
    <location>
        <begin position="144"/>
        <end position="373"/>
    </location>
</feature>
<evidence type="ECO:0000256" key="1">
    <source>
        <dbReference type="ARBA" id="ARBA00022741"/>
    </source>
</evidence>
<dbReference type="PROSITE" id="PS00688">
    <property type="entry name" value="SIGMA54_INTERACT_3"/>
    <property type="match status" value="1"/>
</dbReference>
<dbReference type="Gene3D" id="3.40.50.2300">
    <property type="match status" value="1"/>
</dbReference>
<keyword evidence="5" id="KW-0597">Phosphoprotein</keyword>
<accession>A0ABU9TWM3</accession>
<dbReference type="InterPro" id="IPR058031">
    <property type="entry name" value="AAA_lid_NorR"/>
</dbReference>
<dbReference type="Proteomes" id="UP001388366">
    <property type="component" value="Unassembled WGS sequence"/>
</dbReference>
<dbReference type="Gene3D" id="1.10.10.60">
    <property type="entry name" value="Homeodomain-like"/>
    <property type="match status" value="1"/>
</dbReference>
<dbReference type="Pfam" id="PF00158">
    <property type="entry name" value="Sigma54_activat"/>
    <property type="match status" value="1"/>
</dbReference>
<feature type="modified residue" description="4-aspartylphosphate" evidence="5">
    <location>
        <position position="64"/>
    </location>
</feature>
<dbReference type="PROSITE" id="PS50045">
    <property type="entry name" value="SIGMA54_INTERACT_4"/>
    <property type="match status" value="1"/>
</dbReference>
<dbReference type="Pfam" id="PF02954">
    <property type="entry name" value="HTH_8"/>
    <property type="match status" value="1"/>
</dbReference>
<dbReference type="PANTHER" id="PTHR32071:SF113">
    <property type="entry name" value="ALGINATE BIOSYNTHESIS TRANSCRIPTIONAL REGULATORY PROTEIN ALGB"/>
    <property type="match status" value="1"/>
</dbReference>
<keyword evidence="4" id="KW-0804">Transcription</keyword>
<dbReference type="SUPFAM" id="SSF46689">
    <property type="entry name" value="Homeodomain-like"/>
    <property type="match status" value="1"/>
</dbReference>
<evidence type="ECO:0000256" key="3">
    <source>
        <dbReference type="ARBA" id="ARBA00023015"/>
    </source>
</evidence>
<evidence type="ECO:0000259" key="6">
    <source>
        <dbReference type="PROSITE" id="PS50045"/>
    </source>
</evidence>
<feature type="domain" description="Response regulatory" evidence="7">
    <location>
        <begin position="15"/>
        <end position="132"/>
    </location>
</feature>
<name>A0ABU9TWM3_9GAMM</name>
<dbReference type="SUPFAM" id="SSF52172">
    <property type="entry name" value="CheY-like"/>
    <property type="match status" value="1"/>
</dbReference>
<evidence type="ECO:0000259" key="7">
    <source>
        <dbReference type="PROSITE" id="PS50110"/>
    </source>
</evidence>
<evidence type="ECO:0000313" key="9">
    <source>
        <dbReference type="Proteomes" id="UP001388366"/>
    </source>
</evidence>
<dbReference type="Pfam" id="PF25601">
    <property type="entry name" value="AAA_lid_14"/>
    <property type="match status" value="1"/>
</dbReference>
<organism evidence="8 9">
    <name type="scientific">Pseudoalteromonas neustonica</name>
    <dbReference type="NCBI Taxonomy" id="1840331"/>
    <lineage>
        <taxon>Bacteria</taxon>
        <taxon>Pseudomonadati</taxon>
        <taxon>Pseudomonadota</taxon>
        <taxon>Gammaproteobacteria</taxon>
        <taxon>Alteromonadales</taxon>
        <taxon>Pseudoalteromonadaceae</taxon>
        <taxon>Pseudoalteromonas</taxon>
    </lineage>
</organism>
<dbReference type="InterPro" id="IPR002078">
    <property type="entry name" value="Sigma_54_int"/>
</dbReference>
<dbReference type="CDD" id="cd00009">
    <property type="entry name" value="AAA"/>
    <property type="match status" value="1"/>
</dbReference>
<protein>
    <submittedName>
        <fullName evidence="8">Sigma-54 dependent transcriptional regulator</fullName>
    </submittedName>
</protein>
<keyword evidence="9" id="KW-1185">Reference proteome</keyword>
<reference evidence="8 9" key="1">
    <citation type="submission" date="2024-03" db="EMBL/GenBank/DDBJ databases">
        <title>Community enrichment and isolation of bacterial strains for fucoidan degradation.</title>
        <authorList>
            <person name="Sichert A."/>
        </authorList>
    </citation>
    <scope>NUCLEOTIDE SEQUENCE [LARGE SCALE GENOMIC DNA]</scope>
    <source>
        <strain evidence="8 9">AS81</strain>
    </source>
</reference>
<dbReference type="InterPro" id="IPR027417">
    <property type="entry name" value="P-loop_NTPase"/>
</dbReference>
<dbReference type="Gene3D" id="1.10.8.60">
    <property type="match status" value="1"/>
</dbReference>
<dbReference type="InterPro" id="IPR025944">
    <property type="entry name" value="Sigma_54_int_dom_CS"/>
</dbReference>
<comment type="caution">
    <text evidence="8">The sequence shown here is derived from an EMBL/GenBank/DDBJ whole genome shotgun (WGS) entry which is preliminary data.</text>
</comment>
<evidence type="ECO:0000313" key="8">
    <source>
        <dbReference type="EMBL" id="MEM5549185.1"/>
    </source>
</evidence>
<keyword evidence="1" id="KW-0547">Nucleotide-binding</keyword>
<dbReference type="InterPro" id="IPR011006">
    <property type="entry name" value="CheY-like_superfamily"/>
</dbReference>
<dbReference type="SMART" id="SM00448">
    <property type="entry name" value="REC"/>
    <property type="match status" value="1"/>
</dbReference>
<dbReference type="InterPro" id="IPR002197">
    <property type="entry name" value="HTH_Fis"/>
</dbReference>
<dbReference type="Pfam" id="PF00072">
    <property type="entry name" value="Response_reg"/>
    <property type="match status" value="1"/>
</dbReference>
<dbReference type="PRINTS" id="PR01590">
    <property type="entry name" value="HTHFIS"/>
</dbReference>
<dbReference type="PANTHER" id="PTHR32071">
    <property type="entry name" value="TRANSCRIPTIONAL REGULATORY PROTEIN"/>
    <property type="match status" value="1"/>
</dbReference>
<dbReference type="InterPro" id="IPR001789">
    <property type="entry name" value="Sig_transdc_resp-reg_receiver"/>
</dbReference>
<dbReference type="EMBL" id="JBBMQU010000001">
    <property type="protein sequence ID" value="MEM5549185.1"/>
    <property type="molecule type" value="Genomic_DNA"/>
</dbReference>
<dbReference type="InterPro" id="IPR003593">
    <property type="entry name" value="AAA+_ATPase"/>
</dbReference>
<keyword evidence="3" id="KW-0805">Transcription regulation</keyword>
<gene>
    <name evidence="8" type="ORF">WNY63_00360</name>
</gene>
<dbReference type="SUPFAM" id="SSF52540">
    <property type="entry name" value="P-loop containing nucleoside triphosphate hydrolases"/>
    <property type="match status" value="1"/>
</dbReference>
<keyword evidence="2" id="KW-0067">ATP-binding</keyword>
<dbReference type="InterPro" id="IPR009057">
    <property type="entry name" value="Homeodomain-like_sf"/>
</dbReference>
<evidence type="ECO:0000256" key="5">
    <source>
        <dbReference type="PROSITE-ProRule" id="PRU00169"/>
    </source>
</evidence>
<sequence>MAAYAAITTTMTPHTILVVDDDDDIRFALSLLLEQAGYRVVEADGPSQCMQLLCRLTPALVLLDMNFTRDTTSGKEGLALLEQITPLDIPVMLMTAWANIELAVTGLQTGAKDFIEKPWRKEKLLSQIANHIKPITTQPTQSDWIAHSSAMQSLNTLITQLAPTDANLLILGENGTGKSQLAKRIHQLSARSEAPFVSLNMGAVAESLFESELFGHHKGAFTDAKQDRTGAFSRAKNGTLFMDEIGTLPFHLQPKLLQVLETGEFTPLGANNSEQVNVRLIAATNQDLASAITNGQFRQDLYYRLNTFVITLPALRERKDDILPLAAHFINQFAGKYNKSPCTLSQSVEELLCNHSWPGNIRELSHVIERAMLICTQSVIELAHIMLDSQTSKSQLIPQLTLEELEKQRITDVLQQHNQQITAAAKSLGISRNALYRRMEKYQLEGFDE</sequence>